<organism evidence="14 15">
    <name type="scientific">Pukyongia salina</name>
    <dbReference type="NCBI Taxonomy" id="2094025"/>
    <lineage>
        <taxon>Bacteria</taxon>
        <taxon>Pseudomonadati</taxon>
        <taxon>Bacteroidota</taxon>
        <taxon>Flavobacteriia</taxon>
        <taxon>Flavobacteriales</taxon>
        <taxon>Flavobacteriaceae</taxon>
        <taxon>Pukyongia</taxon>
    </lineage>
</organism>
<dbReference type="Gene3D" id="1.10.390.10">
    <property type="entry name" value="Neutral Protease Domain 2"/>
    <property type="match status" value="1"/>
</dbReference>
<keyword evidence="10" id="KW-0862">Zinc</keyword>
<dbReference type="Pfam" id="PF01433">
    <property type="entry name" value="Peptidase_M1"/>
    <property type="match status" value="1"/>
</dbReference>
<dbReference type="GO" id="GO:0070006">
    <property type="term" value="F:metalloaminopeptidase activity"/>
    <property type="evidence" value="ECO:0007669"/>
    <property type="project" value="TreeGrafter"/>
</dbReference>
<dbReference type="InterPro" id="IPR050344">
    <property type="entry name" value="Peptidase_M1_aminopeptidases"/>
</dbReference>
<dbReference type="InterPro" id="IPR027268">
    <property type="entry name" value="Peptidase_M4/M1_CTD_sf"/>
</dbReference>
<evidence type="ECO:0000256" key="2">
    <source>
        <dbReference type="ARBA" id="ARBA00001947"/>
    </source>
</evidence>
<evidence type="ECO:0000256" key="5">
    <source>
        <dbReference type="ARBA" id="ARBA00015611"/>
    </source>
</evidence>
<dbReference type="InterPro" id="IPR045357">
    <property type="entry name" value="Aminopeptidase_N-like_N"/>
</dbReference>
<sequence length="686" mass="79090">MKHFLFILITIVTSVGHAQQTEVVDFKKIDASITFEPDTKKVIGDLYVEFHVIKASDSLYLDAIGMEITKISSKGVQVGSTRDKIWIHGNFETGKTYQTSFSYIAYPRQTLYFTGDQIWTQGQGKYTSHWLPSIDDMNDKIEFDLQIIANPQVTVIANGALKEVNSIDTDSRAWRFDMVQPMSSYLVAVAIGDFRKKEINSHSGIPIELYFKPEDSLKVEPTYRHTREIFDFLEAEIGIPYPWQNYKQIPVRDFLYAGMENTTATIFSEAFVVDSIGFNDRNYINVNAHELAHHWFGNLVTESSGDHHWLQEGFATYYAHLVEKELFGSDYYYWQLYQTAEQLRELSEAGKGESLLNPKASSLTFYEKGAWALHVLRELIGDEAFKTAIANYLSNNKFGNVTTADFLREVRAVSTVDIDHWEEDWLKQTAFNSTQVFNSLSRSEFMNRYFQISSLRATPVMQKIGELRDAILGGNDFIGQEAVYQLSGEDRFVTHALYEHALDSDNLYIRQAVAVSMDGVSERLKPKFEKLLQDSSYVTIEAALYNLWSSFPEDRTRYLEITRSVEGFQDKNVRQLWLALAVITEGYRTDEKTSFVNELRGYTSNTYSFEVRQLAFRYVNDLRLFNDEVLDNLIDASVHHNWRFRNASRTLFSEIIKNPGTGDEILKRLDTYSEKEQQFLQTQLKA</sequence>
<reference evidence="14 15" key="1">
    <citation type="submission" date="2018-02" db="EMBL/GenBank/DDBJ databases">
        <title>Genomic analysis of the strain RR4-38 isolated from a seawater recirculating aquaculture system.</title>
        <authorList>
            <person name="Kim Y.-S."/>
            <person name="Jang Y.H."/>
            <person name="Kim K.-H."/>
        </authorList>
    </citation>
    <scope>NUCLEOTIDE SEQUENCE [LARGE SCALE GENOMIC DNA]</scope>
    <source>
        <strain evidence="14 15">RR4-38</strain>
    </source>
</reference>
<dbReference type="GO" id="GO:0016285">
    <property type="term" value="F:alanyl aminopeptidase activity"/>
    <property type="evidence" value="ECO:0007669"/>
    <property type="project" value="UniProtKB-EC"/>
</dbReference>
<evidence type="ECO:0000256" key="4">
    <source>
        <dbReference type="ARBA" id="ARBA00012564"/>
    </source>
</evidence>
<dbReference type="GO" id="GO:0005737">
    <property type="term" value="C:cytoplasm"/>
    <property type="evidence" value="ECO:0007669"/>
    <property type="project" value="TreeGrafter"/>
</dbReference>
<evidence type="ECO:0000256" key="8">
    <source>
        <dbReference type="ARBA" id="ARBA00022723"/>
    </source>
</evidence>
<evidence type="ECO:0000256" key="10">
    <source>
        <dbReference type="ARBA" id="ARBA00022833"/>
    </source>
</evidence>
<dbReference type="SUPFAM" id="SSF63737">
    <property type="entry name" value="Leukotriene A4 hydrolase N-terminal domain"/>
    <property type="match status" value="1"/>
</dbReference>
<evidence type="ECO:0000256" key="9">
    <source>
        <dbReference type="ARBA" id="ARBA00022801"/>
    </source>
</evidence>
<feature type="domain" description="Aminopeptidase N-like N-terminal" evidence="13">
    <location>
        <begin position="39"/>
        <end position="186"/>
    </location>
</feature>
<gene>
    <name evidence="14" type="ORF">C5O00_10725</name>
</gene>
<dbReference type="SUPFAM" id="SSF48371">
    <property type="entry name" value="ARM repeat"/>
    <property type="match status" value="1"/>
</dbReference>
<evidence type="ECO:0000256" key="7">
    <source>
        <dbReference type="ARBA" id="ARBA00022670"/>
    </source>
</evidence>
<dbReference type="Gene3D" id="2.60.40.1730">
    <property type="entry name" value="tricorn interacting facor f3 domain"/>
    <property type="match status" value="1"/>
</dbReference>
<dbReference type="InterPro" id="IPR016024">
    <property type="entry name" value="ARM-type_fold"/>
</dbReference>
<dbReference type="EMBL" id="CP027062">
    <property type="protein sequence ID" value="AVI51609.1"/>
    <property type="molecule type" value="Genomic_DNA"/>
</dbReference>
<dbReference type="PRINTS" id="PR00756">
    <property type="entry name" value="ALADIPTASE"/>
</dbReference>
<proteinExistence type="inferred from homology"/>
<evidence type="ECO:0000313" key="14">
    <source>
        <dbReference type="EMBL" id="AVI51609.1"/>
    </source>
</evidence>
<name>A0A2S0HY70_9FLAO</name>
<protein>
    <recommendedName>
        <fullName evidence="5">Aminopeptidase N</fullName>
        <ecNumber evidence="4">3.4.11.2</ecNumber>
    </recommendedName>
</protein>
<dbReference type="GO" id="GO:0006508">
    <property type="term" value="P:proteolysis"/>
    <property type="evidence" value="ECO:0007669"/>
    <property type="project" value="UniProtKB-KW"/>
</dbReference>
<keyword evidence="9" id="KW-0378">Hydrolase</keyword>
<comment type="cofactor">
    <cofactor evidence="2">
        <name>Zn(2+)</name>
        <dbReference type="ChEBI" id="CHEBI:29105"/>
    </cofactor>
</comment>
<keyword evidence="11" id="KW-0482">Metalloprotease</keyword>
<dbReference type="OrthoDB" id="100605at2"/>
<dbReference type="InterPro" id="IPR042097">
    <property type="entry name" value="Aminopeptidase_N-like_N_sf"/>
</dbReference>
<dbReference type="KEGG" id="aue:C5O00_10725"/>
<dbReference type="PANTHER" id="PTHR11533">
    <property type="entry name" value="PROTEASE M1 ZINC METALLOPROTEASE"/>
    <property type="match status" value="1"/>
</dbReference>
<comment type="catalytic activity">
    <reaction evidence="1">
        <text>Release of an N-terminal amino acid, Xaa-|-Yaa- from a peptide, amide or arylamide. Xaa is preferably Ala, but may be most amino acids including Pro (slow action). When a terminal hydrophobic residue is followed by a prolyl residue, the two may be released as an intact Xaa-Pro dipeptide.</text>
        <dbReference type="EC" id="3.4.11.2"/>
    </reaction>
</comment>
<evidence type="ECO:0000259" key="13">
    <source>
        <dbReference type="Pfam" id="PF17900"/>
    </source>
</evidence>
<evidence type="ECO:0000313" key="15">
    <source>
        <dbReference type="Proteomes" id="UP000238442"/>
    </source>
</evidence>
<dbReference type="Proteomes" id="UP000238442">
    <property type="component" value="Chromosome"/>
</dbReference>
<accession>A0A2S0HY70</accession>
<evidence type="ECO:0000256" key="3">
    <source>
        <dbReference type="ARBA" id="ARBA00010136"/>
    </source>
</evidence>
<dbReference type="GO" id="GO:0008270">
    <property type="term" value="F:zinc ion binding"/>
    <property type="evidence" value="ECO:0007669"/>
    <property type="project" value="InterPro"/>
</dbReference>
<dbReference type="InterPro" id="IPR001930">
    <property type="entry name" value="Peptidase_M1"/>
</dbReference>
<keyword evidence="7" id="KW-0645">Protease</keyword>
<dbReference type="SUPFAM" id="SSF55486">
    <property type="entry name" value="Metalloproteases ('zincins'), catalytic domain"/>
    <property type="match status" value="1"/>
</dbReference>
<evidence type="ECO:0000256" key="6">
    <source>
        <dbReference type="ARBA" id="ARBA00022438"/>
    </source>
</evidence>
<keyword evidence="8" id="KW-0479">Metal-binding</keyword>
<dbReference type="GO" id="GO:0016020">
    <property type="term" value="C:membrane"/>
    <property type="evidence" value="ECO:0007669"/>
    <property type="project" value="TreeGrafter"/>
</dbReference>
<comment type="similarity">
    <text evidence="3">Belongs to the peptidase M1 family.</text>
</comment>
<dbReference type="InterPro" id="IPR014782">
    <property type="entry name" value="Peptidase_M1_dom"/>
</dbReference>
<dbReference type="GO" id="GO:0005615">
    <property type="term" value="C:extracellular space"/>
    <property type="evidence" value="ECO:0007669"/>
    <property type="project" value="TreeGrafter"/>
</dbReference>
<evidence type="ECO:0000259" key="12">
    <source>
        <dbReference type="Pfam" id="PF01433"/>
    </source>
</evidence>
<feature type="domain" description="Peptidase M1 membrane alanine aminopeptidase" evidence="12">
    <location>
        <begin position="225"/>
        <end position="425"/>
    </location>
</feature>
<dbReference type="Pfam" id="PF17900">
    <property type="entry name" value="Peptidase_M1_N"/>
    <property type="match status" value="1"/>
</dbReference>
<dbReference type="AlphaFoldDB" id="A0A2S0HY70"/>
<dbReference type="PANTHER" id="PTHR11533:SF174">
    <property type="entry name" value="PUROMYCIN-SENSITIVE AMINOPEPTIDASE-RELATED"/>
    <property type="match status" value="1"/>
</dbReference>
<keyword evidence="6 14" id="KW-0031">Aminopeptidase</keyword>
<dbReference type="EC" id="3.4.11.2" evidence="4"/>
<evidence type="ECO:0000256" key="1">
    <source>
        <dbReference type="ARBA" id="ARBA00000098"/>
    </source>
</evidence>
<evidence type="ECO:0000256" key="11">
    <source>
        <dbReference type="ARBA" id="ARBA00023049"/>
    </source>
</evidence>
<dbReference type="GO" id="GO:0043171">
    <property type="term" value="P:peptide catabolic process"/>
    <property type="evidence" value="ECO:0007669"/>
    <property type="project" value="TreeGrafter"/>
</dbReference>
<dbReference type="GO" id="GO:0042277">
    <property type="term" value="F:peptide binding"/>
    <property type="evidence" value="ECO:0007669"/>
    <property type="project" value="TreeGrafter"/>
</dbReference>
<dbReference type="CDD" id="cd09603">
    <property type="entry name" value="M1_APN_like"/>
    <property type="match status" value="1"/>
</dbReference>
<keyword evidence="15" id="KW-1185">Reference proteome</keyword>